<dbReference type="InterPro" id="IPR011227">
    <property type="entry name" value="UCP029730"/>
</dbReference>
<protein>
    <recommendedName>
        <fullName evidence="3">N-formylglutamate amidohydrolase</fullName>
    </recommendedName>
</protein>
<organism evidence="1 2">
    <name type="scientific">Thalassospira lucentensis</name>
    <dbReference type="NCBI Taxonomy" id="168935"/>
    <lineage>
        <taxon>Bacteria</taxon>
        <taxon>Pseudomonadati</taxon>
        <taxon>Pseudomonadota</taxon>
        <taxon>Alphaproteobacteria</taxon>
        <taxon>Rhodospirillales</taxon>
        <taxon>Thalassospiraceae</taxon>
        <taxon>Thalassospira</taxon>
    </lineage>
</organism>
<dbReference type="Proteomes" id="UP000076335">
    <property type="component" value="Unassembled WGS sequence"/>
</dbReference>
<dbReference type="InterPro" id="IPR007709">
    <property type="entry name" value="N-FG_amidohydro"/>
</dbReference>
<comment type="caution">
    <text evidence="1">The sequence shown here is derived from an EMBL/GenBank/DDBJ whole genome shotgun (WGS) entry which is preliminary data.</text>
</comment>
<name>A0A154L3F3_9PROT</name>
<dbReference type="SUPFAM" id="SSF53187">
    <property type="entry name" value="Zn-dependent exopeptidases"/>
    <property type="match status" value="1"/>
</dbReference>
<dbReference type="RefSeq" id="WP_062952498.1">
    <property type="nucleotide sequence ID" value="NZ_LPVY01000020.1"/>
</dbReference>
<gene>
    <name evidence="1" type="ORF">AUP42_02820</name>
</gene>
<dbReference type="AlphaFoldDB" id="A0A154L3F3"/>
<sequence length="266" mass="29838">MSHHTGSLLGHDDPAPFEVLNENGKGHSLFVCDHASREIPKSLGTLGLPEEERKRHIGWDIGARKVTEILVERFDCPAVLGGFSRLVIDCNRQLWDPTGMPEIADQTVVPGNKNVSPTEHMKRIREIFLPYHGAIEERIANFHAHKIVPALIAIHSFTPVFQGFERPWEIGVLWDQDGRIPMPLLAKLREQNPDLTIGDNEPYSGQHMADYTIDHHGEAGGLPCVSIEIRQDLIDTDAGCEKWAKILGDAFVDILADPNLYKIRRD</sequence>
<dbReference type="PIRSF" id="PIRSF029730">
    <property type="entry name" value="UCP029730"/>
    <property type="match status" value="1"/>
</dbReference>
<reference evidence="1 2" key="1">
    <citation type="submission" date="2015-12" db="EMBL/GenBank/DDBJ databases">
        <title>Genome sequence of Thalassospira lucentensis MCCC 1A02072.</title>
        <authorList>
            <person name="Lu L."/>
            <person name="Lai Q."/>
            <person name="Shao Z."/>
            <person name="Qian P."/>
        </authorList>
    </citation>
    <scope>NUCLEOTIDE SEQUENCE [LARGE SCALE GENOMIC DNA]</scope>
    <source>
        <strain evidence="1 2">MCCC 1A02072</strain>
    </source>
</reference>
<dbReference type="EMBL" id="LPVY01000020">
    <property type="protein sequence ID" value="KZB62999.1"/>
    <property type="molecule type" value="Genomic_DNA"/>
</dbReference>
<dbReference type="Gene3D" id="3.40.630.40">
    <property type="entry name" value="Zn-dependent exopeptidases"/>
    <property type="match status" value="1"/>
</dbReference>
<dbReference type="Pfam" id="PF05013">
    <property type="entry name" value="FGase"/>
    <property type="match status" value="1"/>
</dbReference>
<dbReference type="OrthoDB" id="9815326at2"/>
<evidence type="ECO:0000313" key="2">
    <source>
        <dbReference type="Proteomes" id="UP000076335"/>
    </source>
</evidence>
<evidence type="ECO:0008006" key="3">
    <source>
        <dbReference type="Google" id="ProtNLM"/>
    </source>
</evidence>
<proteinExistence type="predicted"/>
<evidence type="ECO:0000313" key="1">
    <source>
        <dbReference type="EMBL" id="KZB62999.1"/>
    </source>
</evidence>
<accession>A0A154L3F3</accession>